<dbReference type="EMBL" id="JADEWC010000017">
    <property type="protein sequence ID" value="MBE9222774.1"/>
    <property type="molecule type" value="Genomic_DNA"/>
</dbReference>
<comment type="similarity">
    <text evidence="2">Belongs to the UPF0754 family.</text>
</comment>
<dbReference type="InterPro" id="IPR007383">
    <property type="entry name" value="DUF445"/>
</dbReference>
<evidence type="ECO:0000256" key="8">
    <source>
        <dbReference type="SAM" id="Phobius"/>
    </source>
</evidence>
<dbReference type="PANTHER" id="PTHR35791:SF1">
    <property type="entry name" value="UPF0754 MEMBRANE PROTEIN YHEB"/>
    <property type="match status" value="1"/>
</dbReference>
<dbReference type="Proteomes" id="UP000654604">
    <property type="component" value="Unassembled WGS sequence"/>
</dbReference>
<evidence type="ECO:0000256" key="2">
    <source>
        <dbReference type="ARBA" id="ARBA00008053"/>
    </source>
</evidence>
<evidence type="ECO:0000313" key="10">
    <source>
        <dbReference type="Proteomes" id="UP000654604"/>
    </source>
</evidence>
<gene>
    <name evidence="9" type="ORF">IQ215_08705</name>
</gene>
<evidence type="ECO:0000256" key="4">
    <source>
        <dbReference type="ARBA" id="ARBA00022519"/>
    </source>
</evidence>
<evidence type="ECO:0000256" key="7">
    <source>
        <dbReference type="ARBA" id="ARBA00023136"/>
    </source>
</evidence>
<protein>
    <submittedName>
        <fullName evidence="9">DUF445 domain-containing protein</fullName>
    </submittedName>
</protein>
<evidence type="ECO:0000313" key="9">
    <source>
        <dbReference type="EMBL" id="MBE9222774.1"/>
    </source>
</evidence>
<accession>A0ABR9V5H1</accession>
<keyword evidence="4" id="KW-0997">Cell inner membrane</keyword>
<feature type="transmembrane region" description="Helical" evidence="8">
    <location>
        <begin position="388"/>
        <end position="410"/>
    </location>
</feature>
<keyword evidence="7 8" id="KW-0472">Membrane</keyword>
<sequence length="411" mass="47121">MFLGFNNWWQYALPPVAGAVIGYFTNDLAINMLFRPYRPVFIFKKRLPFTPGLIPRNQERLAKRVSDTIMGSLLTPSELQKLAKRLLQTERVEGAIVWLLQLALKQIKEDKENKTARILADILRDLFGESFPKLLRALARKENFFQAQIDQIFDRILLEFTLTENQARQLSDWLLKAVFSPDFLRENLVNFLTDRNITVIDEGFREKTSGTYWVVANLFGVKNSLQRLRTFCLDEKETANLRIKEILLSLEVRTRLKEFFLTLSLQNLPVATVKQLRQTTGKIVREYIQEKGVDFLQDFSASIDWDKVSILIISRLQSSTVVNSSLGVVSKELALILERYLEEDLEKIVTQAIPILAIDQVIIDRIKDTSPEQLENATQSIVKSELQAIVNLGGILGFFIGALQAIILFLN</sequence>
<dbReference type="RefSeq" id="WP_193800927.1">
    <property type="nucleotide sequence ID" value="NZ_JADEWC010000017.1"/>
</dbReference>
<dbReference type="PIRSF" id="PIRSF032178">
    <property type="entry name" value="UCP032178"/>
    <property type="match status" value="1"/>
</dbReference>
<feature type="transmembrane region" description="Helical" evidence="8">
    <location>
        <begin position="12"/>
        <end position="34"/>
    </location>
</feature>
<proteinExistence type="inferred from homology"/>
<keyword evidence="5 8" id="KW-0812">Transmembrane</keyword>
<evidence type="ECO:0000256" key="3">
    <source>
        <dbReference type="ARBA" id="ARBA00022475"/>
    </source>
</evidence>
<comment type="caution">
    <text evidence="9">The sequence shown here is derived from an EMBL/GenBank/DDBJ whole genome shotgun (WGS) entry which is preliminary data.</text>
</comment>
<dbReference type="PANTHER" id="PTHR35791">
    <property type="entry name" value="UPF0754 MEMBRANE PROTEIN YHEB"/>
    <property type="match status" value="1"/>
</dbReference>
<evidence type="ECO:0000256" key="6">
    <source>
        <dbReference type="ARBA" id="ARBA00022989"/>
    </source>
</evidence>
<keyword evidence="6 8" id="KW-1133">Transmembrane helix</keyword>
<keyword evidence="3" id="KW-1003">Cell membrane</keyword>
<keyword evidence="10" id="KW-1185">Reference proteome</keyword>
<comment type="subcellular location">
    <subcellularLocation>
        <location evidence="1">Cell inner membrane</location>
    </subcellularLocation>
</comment>
<organism evidence="9 10">
    <name type="scientific">Cyanobacterium stanieri LEGE 03274</name>
    <dbReference type="NCBI Taxonomy" id="1828756"/>
    <lineage>
        <taxon>Bacteria</taxon>
        <taxon>Bacillati</taxon>
        <taxon>Cyanobacteriota</taxon>
        <taxon>Cyanophyceae</taxon>
        <taxon>Oscillatoriophycideae</taxon>
        <taxon>Chroococcales</taxon>
        <taxon>Geminocystaceae</taxon>
        <taxon>Cyanobacterium</taxon>
    </lineage>
</organism>
<name>A0ABR9V5H1_9CHRO</name>
<evidence type="ECO:0000256" key="1">
    <source>
        <dbReference type="ARBA" id="ARBA00004533"/>
    </source>
</evidence>
<dbReference type="Pfam" id="PF04286">
    <property type="entry name" value="DUF445"/>
    <property type="match status" value="1"/>
</dbReference>
<dbReference type="InterPro" id="IPR016991">
    <property type="entry name" value="UCP032178"/>
</dbReference>
<evidence type="ECO:0000256" key="5">
    <source>
        <dbReference type="ARBA" id="ARBA00022692"/>
    </source>
</evidence>
<reference evidence="9 10" key="1">
    <citation type="submission" date="2020-10" db="EMBL/GenBank/DDBJ databases">
        <authorList>
            <person name="Castelo-Branco R."/>
            <person name="Eusebio N."/>
            <person name="Adriana R."/>
            <person name="Vieira A."/>
            <person name="Brugerolle De Fraissinette N."/>
            <person name="Rezende De Castro R."/>
            <person name="Schneider M.P."/>
            <person name="Vasconcelos V."/>
            <person name="Leao P.N."/>
        </authorList>
    </citation>
    <scope>NUCLEOTIDE SEQUENCE [LARGE SCALE GENOMIC DNA]</scope>
    <source>
        <strain evidence="9 10">LEGE 03274</strain>
    </source>
</reference>